<comment type="caution">
    <text evidence="4">The sequence shown here is derived from an EMBL/GenBank/DDBJ whole genome shotgun (WGS) entry which is preliminary data.</text>
</comment>
<dbReference type="InterPro" id="IPR043502">
    <property type="entry name" value="DNA/RNA_pol_sf"/>
</dbReference>
<feature type="domain" description="Reverse transcriptase" evidence="3">
    <location>
        <begin position="19"/>
        <end position="66"/>
    </location>
</feature>
<keyword evidence="1" id="KW-0175">Coiled coil</keyword>
<name>A0AAN9V9Y4_9ORTH</name>
<organism evidence="4 5">
    <name type="scientific">Gryllus longicercus</name>
    <dbReference type="NCBI Taxonomy" id="2509291"/>
    <lineage>
        <taxon>Eukaryota</taxon>
        <taxon>Metazoa</taxon>
        <taxon>Ecdysozoa</taxon>
        <taxon>Arthropoda</taxon>
        <taxon>Hexapoda</taxon>
        <taxon>Insecta</taxon>
        <taxon>Pterygota</taxon>
        <taxon>Neoptera</taxon>
        <taxon>Polyneoptera</taxon>
        <taxon>Orthoptera</taxon>
        <taxon>Ensifera</taxon>
        <taxon>Gryllidea</taxon>
        <taxon>Grylloidea</taxon>
        <taxon>Gryllidae</taxon>
        <taxon>Gryllinae</taxon>
        <taxon>Gryllus</taxon>
    </lineage>
</organism>
<feature type="coiled-coil region" evidence="1">
    <location>
        <begin position="29"/>
        <end position="56"/>
    </location>
</feature>
<dbReference type="SUPFAM" id="SSF56672">
    <property type="entry name" value="DNA/RNA polymerases"/>
    <property type="match status" value="1"/>
</dbReference>
<proteinExistence type="predicted"/>
<gene>
    <name evidence="4" type="ORF">R5R35_001680</name>
</gene>
<accession>A0AAN9V9Y4</accession>
<reference evidence="4 5" key="1">
    <citation type="submission" date="2024-03" db="EMBL/GenBank/DDBJ databases">
        <title>The genome assembly and annotation of the cricket Gryllus longicercus Weissman &amp; Gray.</title>
        <authorList>
            <person name="Szrajer S."/>
            <person name="Gray D."/>
            <person name="Ylla G."/>
        </authorList>
    </citation>
    <scope>NUCLEOTIDE SEQUENCE [LARGE SCALE GENOMIC DNA]</scope>
    <source>
        <strain evidence="4">DAG 2021-001</strain>
        <tissue evidence="4">Whole body minus gut</tissue>
    </source>
</reference>
<evidence type="ECO:0000313" key="4">
    <source>
        <dbReference type="EMBL" id="KAK7792046.1"/>
    </source>
</evidence>
<keyword evidence="5" id="KW-1185">Reference proteome</keyword>
<dbReference type="InterPro" id="IPR043128">
    <property type="entry name" value="Rev_trsase/Diguanyl_cyclase"/>
</dbReference>
<evidence type="ECO:0000313" key="5">
    <source>
        <dbReference type="Proteomes" id="UP001378592"/>
    </source>
</evidence>
<dbReference type="Pfam" id="PF00078">
    <property type="entry name" value="RVT_1"/>
    <property type="match status" value="1"/>
</dbReference>
<dbReference type="InterPro" id="IPR000477">
    <property type="entry name" value="RT_dom"/>
</dbReference>
<sequence length="93" mass="10620">MEEEGIPKIKIGRKKDNLEIDCIAFADDLAVLAENMEDARRQINILKETAEKAGLQISYEKTEYLTNRKDAPRQITTKYGKSRGSTNSNTWEN</sequence>
<evidence type="ECO:0000256" key="2">
    <source>
        <dbReference type="SAM" id="MobiDB-lite"/>
    </source>
</evidence>
<dbReference type="GO" id="GO:0071897">
    <property type="term" value="P:DNA biosynthetic process"/>
    <property type="evidence" value="ECO:0007669"/>
    <property type="project" value="UniProtKB-ARBA"/>
</dbReference>
<dbReference type="AlphaFoldDB" id="A0AAN9V9Y4"/>
<evidence type="ECO:0000259" key="3">
    <source>
        <dbReference type="Pfam" id="PF00078"/>
    </source>
</evidence>
<dbReference type="Gene3D" id="3.30.70.270">
    <property type="match status" value="1"/>
</dbReference>
<feature type="region of interest" description="Disordered" evidence="2">
    <location>
        <begin position="74"/>
        <end position="93"/>
    </location>
</feature>
<dbReference type="Proteomes" id="UP001378592">
    <property type="component" value="Unassembled WGS sequence"/>
</dbReference>
<dbReference type="EMBL" id="JAZDUA010000477">
    <property type="protein sequence ID" value="KAK7792046.1"/>
    <property type="molecule type" value="Genomic_DNA"/>
</dbReference>
<evidence type="ECO:0000256" key="1">
    <source>
        <dbReference type="SAM" id="Coils"/>
    </source>
</evidence>
<protein>
    <recommendedName>
        <fullName evidence="3">Reverse transcriptase domain-containing protein</fullName>
    </recommendedName>
</protein>